<dbReference type="InParanoid" id="A0A554MU92"/>
<dbReference type="NCBIfam" id="NF033484">
    <property type="entry name" value="Stp1_PP2C_phos"/>
    <property type="match status" value="1"/>
</dbReference>
<proteinExistence type="predicted"/>
<dbReference type="AlphaFoldDB" id="A0A554MU92"/>
<dbReference type="PANTHER" id="PTHR47992">
    <property type="entry name" value="PROTEIN PHOSPHATASE"/>
    <property type="match status" value="1"/>
</dbReference>
<organism evidence="2 3">
    <name type="scientific">Haloglomus irregulare</name>
    <dbReference type="NCBI Taxonomy" id="2234134"/>
    <lineage>
        <taxon>Archaea</taxon>
        <taxon>Methanobacteriati</taxon>
        <taxon>Methanobacteriota</taxon>
        <taxon>Stenosarchaea group</taxon>
        <taxon>Halobacteria</taxon>
        <taxon>Halobacteriales</taxon>
        <taxon>Natronomonadaceae</taxon>
        <taxon>Haloglomus</taxon>
    </lineage>
</organism>
<dbReference type="GO" id="GO:0004722">
    <property type="term" value="F:protein serine/threonine phosphatase activity"/>
    <property type="evidence" value="ECO:0007669"/>
    <property type="project" value="InterPro"/>
</dbReference>
<dbReference type="Proteomes" id="UP000319894">
    <property type="component" value="Unassembled WGS sequence"/>
</dbReference>
<dbReference type="InterPro" id="IPR001932">
    <property type="entry name" value="PPM-type_phosphatase-like_dom"/>
</dbReference>
<dbReference type="SUPFAM" id="SSF81606">
    <property type="entry name" value="PP2C-like"/>
    <property type="match status" value="1"/>
</dbReference>
<dbReference type="OrthoDB" id="198002at2157"/>
<protein>
    <submittedName>
        <fullName evidence="2">Stp1/IreP family PP2C-type Ser/Thr phosphatase</fullName>
    </submittedName>
</protein>
<dbReference type="InterPro" id="IPR036457">
    <property type="entry name" value="PPM-type-like_dom_sf"/>
</dbReference>
<evidence type="ECO:0000313" key="3">
    <source>
        <dbReference type="Proteomes" id="UP000319894"/>
    </source>
</evidence>
<dbReference type="SMART" id="SM00331">
    <property type="entry name" value="PP2C_SIG"/>
    <property type="match status" value="1"/>
</dbReference>
<reference evidence="2 3" key="1">
    <citation type="submission" date="2018-06" db="EMBL/GenBank/DDBJ databases">
        <title>Natronomonas sp. F16-60 a new haloarchaeon isolated from a solar saltern of Isla Cristina, Huelva, Spain.</title>
        <authorList>
            <person name="Duran-Viseras A."/>
            <person name="Sanchez-Porro C."/>
            <person name="Ventosa A."/>
        </authorList>
    </citation>
    <scope>NUCLEOTIDE SEQUENCE [LARGE SCALE GENOMIC DNA]</scope>
    <source>
        <strain evidence="2 3">F16-60</strain>
    </source>
</reference>
<sequence>MTPLTTCARTDVGQQRETNEDAALIRNLGEAHLLAVADGMGGHAAGDVASELAIETFADTVEAALERDRTAGESVLREAVAEANEAVLDRAAADGLEGMGTTLVAALVQGGRALFVNVGDSRGYHIDERGRLEQVTTDQSLVQELVEQGELTEAEARDHPQRNVVSQALGTDETIEPDLDSIAFGGTVLCCSDGLPEEVKDEALASVVDDAMSVEAAAETLINRANAAGGSDNIAVALGAR</sequence>
<dbReference type="SMART" id="SM00332">
    <property type="entry name" value="PP2Cc"/>
    <property type="match status" value="1"/>
</dbReference>
<dbReference type="EMBL" id="QMDX01000029">
    <property type="protein sequence ID" value="TSD08696.1"/>
    <property type="molecule type" value="Genomic_DNA"/>
</dbReference>
<comment type="caution">
    <text evidence="2">The sequence shown here is derived from an EMBL/GenBank/DDBJ whole genome shotgun (WGS) entry which is preliminary data.</text>
</comment>
<keyword evidence="3" id="KW-1185">Reference proteome</keyword>
<accession>A0A554MU92</accession>
<feature type="domain" description="PPM-type phosphatase" evidence="1">
    <location>
        <begin position="5"/>
        <end position="241"/>
    </location>
</feature>
<evidence type="ECO:0000259" key="1">
    <source>
        <dbReference type="PROSITE" id="PS51746"/>
    </source>
</evidence>
<dbReference type="Pfam" id="PF13672">
    <property type="entry name" value="PP2C_2"/>
    <property type="match status" value="1"/>
</dbReference>
<gene>
    <name evidence="2" type="ORF">DP107_18685</name>
</gene>
<name>A0A554MU92_9EURY</name>
<evidence type="ECO:0000313" key="2">
    <source>
        <dbReference type="EMBL" id="TSD08696.1"/>
    </source>
</evidence>
<dbReference type="InterPro" id="IPR015655">
    <property type="entry name" value="PP2C"/>
</dbReference>
<dbReference type="PROSITE" id="PS51746">
    <property type="entry name" value="PPM_2"/>
    <property type="match status" value="1"/>
</dbReference>
<dbReference type="Gene3D" id="3.60.40.10">
    <property type="entry name" value="PPM-type phosphatase domain"/>
    <property type="match status" value="1"/>
</dbReference>
<dbReference type="RefSeq" id="WP_144263614.1">
    <property type="nucleotide sequence ID" value="NZ_QMDX01000029.1"/>
</dbReference>
<dbReference type="CDD" id="cd00143">
    <property type="entry name" value="PP2Cc"/>
    <property type="match status" value="1"/>
</dbReference>